<reference evidence="1 2" key="1">
    <citation type="journal article" date="2018" name="Front. Plant Sci.">
        <title>Red Clover (Trifolium pratense) and Zigzag Clover (T. medium) - A Picture of Genomic Similarities and Differences.</title>
        <authorList>
            <person name="Dluhosova J."/>
            <person name="Istvanek J."/>
            <person name="Nedelnik J."/>
            <person name="Repkova J."/>
        </authorList>
    </citation>
    <scope>NUCLEOTIDE SEQUENCE [LARGE SCALE GENOMIC DNA]</scope>
    <source>
        <strain evidence="2">cv. 10/8</strain>
        <tissue evidence="1">Leaf</tissue>
    </source>
</reference>
<keyword evidence="2" id="KW-1185">Reference proteome</keyword>
<accession>A0A392MHH0</accession>
<organism evidence="1 2">
    <name type="scientific">Trifolium medium</name>
    <dbReference type="NCBI Taxonomy" id="97028"/>
    <lineage>
        <taxon>Eukaryota</taxon>
        <taxon>Viridiplantae</taxon>
        <taxon>Streptophyta</taxon>
        <taxon>Embryophyta</taxon>
        <taxon>Tracheophyta</taxon>
        <taxon>Spermatophyta</taxon>
        <taxon>Magnoliopsida</taxon>
        <taxon>eudicotyledons</taxon>
        <taxon>Gunneridae</taxon>
        <taxon>Pentapetalae</taxon>
        <taxon>rosids</taxon>
        <taxon>fabids</taxon>
        <taxon>Fabales</taxon>
        <taxon>Fabaceae</taxon>
        <taxon>Papilionoideae</taxon>
        <taxon>50 kb inversion clade</taxon>
        <taxon>NPAAA clade</taxon>
        <taxon>Hologalegina</taxon>
        <taxon>IRL clade</taxon>
        <taxon>Trifolieae</taxon>
        <taxon>Trifolium</taxon>
    </lineage>
</organism>
<gene>
    <name evidence="1" type="ORF">A2U01_0007621</name>
</gene>
<sequence length="68" mass="7448">PPKSLLLGIGVMTLGVCPNAEGNLLATSLEQKWKRKLFVKALLVANTCNVLLKCVARISCEEILHKME</sequence>
<protein>
    <submittedName>
        <fullName evidence="1">Uncharacterized protein</fullName>
    </submittedName>
</protein>
<evidence type="ECO:0000313" key="2">
    <source>
        <dbReference type="Proteomes" id="UP000265520"/>
    </source>
</evidence>
<name>A0A392MHH0_9FABA</name>
<evidence type="ECO:0000313" key="1">
    <source>
        <dbReference type="EMBL" id="MCH86761.1"/>
    </source>
</evidence>
<feature type="non-terminal residue" evidence="1">
    <location>
        <position position="1"/>
    </location>
</feature>
<comment type="caution">
    <text evidence="1">The sequence shown here is derived from an EMBL/GenBank/DDBJ whole genome shotgun (WGS) entry which is preliminary data.</text>
</comment>
<proteinExistence type="predicted"/>
<dbReference type="Proteomes" id="UP000265520">
    <property type="component" value="Unassembled WGS sequence"/>
</dbReference>
<dbReference type="EMBL" id="LXQA010010898">
    <property type="protein sequence ID" value="MCH86761.1"/>
    <property type="molecule type" value="Genomic_DNA"/>
</dbReference>
<dbReference type="AlphaFoldDB" id="A0A392MHH0"/>